<dbReference type="RefSeq" id="WP_073387896.1">
    <property type="nucleotide sequence ID" value="NZ_FQVU01000002.1"/>
</dbReference>
<sequence length="96" mass="10991">MTAGECTRRSVHDVLQYAMRLQAAGDLEEVRTMIRRRLAGRNRVERLDFEAVLAWTAAELATFAIVDDERRASFLDQLTWTDAELRARLRDLPDGA</sequence>
<dbReference type="Proteomes" id="UP000186132">
    <property type="component" value="Unassembled WGS sequence"/>
</dbReference>
<dbReference type="AlphaFoldDB" id="A0A1M5GYF5"/>
<accession>A0A1M5GYF5</accession>
<name>A0A1M5GYF5_9ACTN</name>
<keyword evidence="2" id="KW-1185">Reference proteome</keyword>
<dbReference type="STRING" id="1206085.SAMN05443575_1332"/>
<evidence type="ECO:0000313" key="1">
    <source>
        <dbReference type="EMBL" id="SHG08717.1"/>
    </source>
</evidence>
<dbReference type="EMBL" id="FQVU01000002">
    <property type="protein sequence ID" value="SHG08717.1"/>
    <property type="molecule type" value="Genomic_DNA"/>
</dbReference>
<protein>
    <submittedName>
        <fullName evidence="1">Uncharacterized protein</fullName>
    </submittedName>
</protein>
<proteinExistence type="predicted"/>
<evidence type="ECO:0000313" key="2">
    <source>
        <dbReference type="Proteomes" id="UP000186132"/>
    </source>
</evidence>
<organism evidence="1 2">
    <name type="scientific">Jatrophihabitans endophyticus</name>
    <dbReference type="NCBI Taxonomy" id="1206085"/>
    <lineage>
        <taxon>Bacteria</taxon>
        <taxon>Bacillati</taxon>
        <taxon>Actinomycetota</taxon>
        <taxon>Actinomycetes</taxon>
        <taxon>Jatrophihabitantales</taxon>
        <taxon>Jatrophihabitantaceae</taxon>
        <taxon>Jatrophihabitans</taxon>
    </lineage>
</organism>
<reference evidence="1 2" key="1">
    <citation type="submission" date="2016-11" db="EMBL/GenBank/DDBJ databases">
        <authorList>
            <person name="Jaros S."/>
            <person name="Januszkiewicz K."/>
            <person name="Wedrychowicz H."/>
        </authorList>
    </citation>
    <scope>NUCLEOTIDE SEQUENCE [LARGE SCALE GENOMIC DNA]</scope>
    <source>
        <strain evidence="1 2">DSM 45627</strain>
    </source>
</reference>
<gene>
    <name evidence="1" type="ORF">SAMN05443575_1332</name>
</gene>